<dbReference type="EMBL" id="MLEC01000015">
    <property type="protein sequence ID" value="POC93544.1"/>
    <property type="molecule type" value="Genomic_DNA"/>
</dbReference>
<accession>A0ABX4YYN4</accession>
<feature type="transmembrane region" description="Helical" evidence="1">
    <location>
        <begin position="46"/>
        <end position="69"/>
    </location>
</feature>
<keyword evidence="3" id="KW-1185">Reference proteome</keyword>
<keyword evidence="1" id="KW-1133">Transmembrane helix</keyword>
<organism evidence="2 3">
    <name type="scientific">Pseudomonas avellanae pv. morsprunorum</name>
    <dbReference type="NCBI Taxonomy" id="3380385"/>
    <lineage>
        <taxon>Bacteria</taxon>
        <taxon>Pseudomonadati</taxon>
        <taxon>Pseudomonadota</taxon>
        <taxon>Gammaproteobacteria</taxon>
        <taxon>Pseudomonadales</taxon>
        <taxon>Pseudomonadaceae</taxon>
        <taxon>Pseudomonas</taxon>
    </lineage>
</organism>
<keyword evidence="1" id="KW-0472">Membrane</keyword>
<name>A0ABX4YYN4_9PSED</name>
<evidence type="ECO:0000256" key="1">
    <source>
        <dbReference type="SAM" id="Phobius"/>
    </source>
</evidence>
<proteinExistence type="predicted"/>
<reference evidence="2 3" key="1">
    <citation type="submission" date="2016-10" db="EMBL/GenBank/DDBJ databases">
        <title>Comparative genomics of Pseudomonas syringae.</title>
        <authorList>
            <person name="Hulin M.T."/>
        </authorList>
    </citation>
    <scope>NUCLEOTIDE SEQUENCE [LARGE SCALE GENOMIC DNA]</scope>
    <source>
        <strain evidence="3">R2-5255</strain>
    </source>
</reference>
<gene>
    <name evidence="2" type="ORF">BKM26_12005</name>
</gene>
<keyword evidence="1" id="KW-0812">Transmembrane</keyword>
<sequence length="258" mass="25142">MYPGSAGGGGGVLNWVGVAVGVFFTVVGVASLAMTAGLSAPVSVPLIGLGATTTTTGTVALVATTALTAASTAASAVNAANGDQTAGSIAMWTGVAALGVGMGSGATKAAMRALNKPGTNMGVRNLIFAGKVGQPGTGVASLSRSGSMVDAPVSIPRPKLLASSPSASPITGRAAAVANTNAGPVLNPDMLSKTRANLRPAAPAKAANAGGLDEIKLAARARREGKTVKQAIEAAKAAQGQSLMMENLNAKLVANIRD</sequence>
<evidence type="ECO:0000313" key="2">
    <source>
        <dbReference type="EMBL" id="POC93544.1"/>
    </source>
</evidence>
<dbReference type="Proteomes" id="UP000237477">
    <property type="component" value="Unassembled WGS sequence"/>
</dbReference>
<feature type="transmembrane region" description="Helical" evidence="1">
    <location>
        <begin position="89"/>
        <end position="111"/>
    </location>
</feature>
<feature type="transmembrane region" description="Helical" evidence="1">
    <location>
        <begin position="12"/>
        <end position="34"/>
    </location>
</feature>
<comment type="caution">
    <text evidence="2">The sequence shown here is derived from an EMBL/GenBank/DDBJ whole genome shotgun (WGS) entry which is preliminary data.</text>
</comment>
<evidence type="ECO:0000313" key="3">
    <source>
        <dbReference type="Proteomes" id="UP000237477"/>
    </source>
</evidence>
<protein>
    <submittedName>
        <fullName evidence="2">Uncharacterized protein</fullName>
    </submittedName>
</protein>